<accession>A0ABN4K8Y0</accession>
<name>A0ABN4K8Y0_9DEIO</name>
<protein>
    <submittedName>
        <fullName evidence="1">Uncharacterized protein</fullName>
    </submittedName>
</protein>
<reference evidence="1 2" key="1">
    <citation type="submission" date="2015-12" db="EMBL/GenBank/DDBJ databases">
        <authorList>
            <person name="Kim M.K."/>
            <person name="Srinivasan S."/>
            <person name="Lee J.-J."/>
            <person name="Kim K."/>
        </authorList>
    </citation>
    <scope>NUCLEOTIDE SEQUENCE [LARGE SCALE GENOMIC DNA]</scope>
    <source>
        <strain evidence="1 2">BM2</strain>
    </source>
</reference>
<keyword evidence="2" id="KW-1185">Reference proteome</keyword>
<evidence type="ECO:0000313" key="2">
    <source>
        <dbReference type="Proteomes" id="UP000060071"/>
    </source>
</evidence>
<gene>
    <name evidence="1" type="ORF">AUC44_12605</name>
</gene>
<proteinExistence type="predicted"/>
<dbReference type="EMBL" id="CP013910">
    <property type="protein sequence ID" value="ALW89635.1"/>
    <property type="molecule type" value="Genomic_DNA"/>
</dbReference>
<dbReference type="Proteomes" id="UP000060071">
    <property type="component" value="Chromosome"/>
</dbReference>
<evidence type="ECO:0000313" key="1">
    <source>
        <dbReference type="EMBL" id="ALW89635.1"/>
    </source>
</evidence>
<sequence length="198" mass="22186">MAITPATKPAPKTKRINLQLILDQLDAEWAAQDTPFADDDTRALLAYYQTAARVALHWISGDPYAHQFPADYQDERLAKVCAYLRGLDGATQGELLTARDRQVTLLRDRTWPAYRDTCTDTMNYTGTGGLPAEFTFTWAGIDSLWTPDTYQPPMDAPAPYLPRFHSPESEAFHCNVLAVLFLNRAIKTGLCDLDVTPF</sequence>
<dbReference type="RefSeq" id="WP_062159069.1">
    <property type="nucleotide sequence ID" value="NZ_CP013910.1"/>
</dbReference>
<organism evidence="1 2">
    <name type="scientific">Deinococcus actinosclerus</name>
    <dbReference type="NCBI Taxonomy" id="1768108"/>
    <lineage>
        <taxon>Bacteria</taxon>
        <taxon>Thermotogati</taxon>
        <taxon>Deinococcota</taxon>
        <taxon>Deinococci</taxon>
        <taxon>Deinococcales</taxon>
        <taxon>Deinococcaceae</taxon>
        <taxon>Deinococcus</taxon>
    </lineage>
</organism>